<name>A0A9Q3EZD1_9BASI</name>
<dbReference type="AlphaFoldDB" id="A0A9Q3EZD1"/>
<dbReference type="EMBL" id="AVOT02033662">
    <property type="protein sequence ID" value="MBW0527601.1"/>
    <property type="molecule type" value="Genomic_DNA"/>
</dbReference>
<reference evidence="1" key="1">
    <citation type="submission" date="2021-03" db="EMBL/GenBank/DDBJ databases">
        <title>Draft genome sequence of rust myrtle Austropuccinia psidii MF-1, a brazilian biotype.</title>
        <authorList>
            <person name="Quecine M.C."/>
            <person name="Pachon D.M.R."/>
            <person name="Bonatelli M.L."/>
            <person name="Correr F.H."/>
            <person name="Franceschini L.M."/>
            <person name="Leite T.F."/>
            <person name="Margarido G.R.A."/>
            <person name="Almeida C.A."/>
            <person name="Ferrarezi J.A."/>
            <person name="Labate C.A."/>
        </authorList>
    </citation>
    <scope>NUCLEOTIDE SEQUENCE</scope>
    <source>
        <strain evidence="1">MF-1</strain>
    </source>
</reference>
<protein>
    <submittedName>
        <fullName evidence="1">Uncharacterized protein</fullName>
    </submittedName>
</protein>
<keyword evidence="2" id="KW-1185">Reference proteome</keyword>
<proteinExistence type="predicted"/>
<dbReference type="OrthoDB" id="2507171at2759"/>
<evidence type="ECO:0000313" key="1">
    <source>
        <dbReference type="EMBL" id="MBW0527601.1"/>
    </source>
</evidence>
<sequence length="208" mass="24189">MKTPNRHMLIWQISIQVYRDNMTILHKDQNINRNVDALIIWQLPNDIENPSYVQEEASPQLPIEGISVTDLSTALFKEVRKSYNQDKNCSILFQLLTKDSKYNSFINAVDEMWNKAYDEGRFHLLDVIIYHRTQHTCITTAVDRSLINLVLKNSMTAPSQDTYLRKEKRRKSTCAYGGQCGKNMFQYIAKLVTDVKRQTNPLAKDLET</sequence>
<gene>
    <name evidence="1" type="ORF">O181_067316</name>
</gene>
<evidence type="ECO:0000313" key="2">
    <source>
        <dbReference type="Proteomes" id="UP000765509"/>
    </source>
</evidence>
<comment type="caution">
    <text evidence="1">The sequence shown here is derived from an EMBL/GenBank/DDBJ whole genome shotgun (WGS) entry which is preliminary data.</text>
</comment>
<organism evidence="1 2">
    <name type="scientific">Austropuccinia psidii MF-1</name>
    <dbReference type="NCBI Taxonomy" id="1389203"/>
    <lineage>
        <taxon>Eukaryota</taxon>
        <taxon>Fungi</taxon>
        <taxon>Dikarya</taxon>
        <taxon>Basidiomycota</taxon>
        <taxon>Pucciniomycotina</taxon>
        <taxon>Pucciniomycetes</taxon>
        <taxon>Pucciniales</taxon>
        <taxon>Sphaerophragmiaceae</taxon>
        <taxon>Austropuccinia</taxon>
    </lineage>
</organism>
<dbReference type="Proteomes" id="UP000765509">
    <property type="component" value="Unassembled WGS sequence"/>
</dbReference>
<accession>A0A9Q3EZD1</accession>